<organism evidence="2 3">
    <name type="scientific">Cyclocybe aegerita</name>
    <name type="common">Black poplar mushroom</name>
    <name type="synonym">Agrocybe aegerita</name>
    <dbReference type="NCBI Taxonomy" id="1973307"/>
    <lineage>
        <taxon>Eukaryota</taxon>
        <taxon>Fungi</taxon>
        <taxon>Dikarya</taxon>
        <taxon>Basidiomycota</taxon>
        <taxon>Agaricomycotina</taxon>
        <taxon>Agaricomycetes</taxon>
        <taxon>Agaricomycetidae</taxon>
        <taxon>Agaricales</taxon>
        <taxon>Agaricineae</taxon>
        <taxon>Bolbitiaceae</taxon>
        <taxon>Cyclocybe</taxon>
    </lineage>
</organism>
<evidence type="ECO:0000313" key="2">
    <source>
        <dbReference type="EMBL" id="CAA7261094.1"/>
    </source>
</evidence>
<reference evidence="2 3" key="1">
    <citation type="submission" date="2020-01" db="EMBL/GenBank/DDBJ databases">
        <authorList>
            <person name="Gupta K D."/>
        </authorList>
    </citation>
    <scope>NUCLEOTIDE SEQUENCE [LARGE SCALE GENOMIC DNA]</scope>
</reference>
<protein>
    <submittedName>
        <fullName evidence="2">Uncharacterized protein</fullName>
    </submittedName>
</protein>
<dbReference type="Proteomes" id="UP000467700">
    <property type="component" value="Unassembled WGS sequence"/>
</dbReference>
<gene>
    <name evidence="2" type="ORF">AAE3_LOCUS3306</name>
</gene>
<evidence type="ECO:0000256" key="1">
    <source>
        <dbReference type="SAM" id="MobiDB-lite"/>
    </source>
</evidence>
<dbReference type="AlphaFoldDB" id="A0A8S0W3L9"/>
<comment type="caution">
    <text evidence="2">The sequence shown here is derived from an EMBL/GenBank/DDBJ whole genome shotgun (WGS) entry which is preliminary data.</text>
</comment>
<accession>A0A8S0W3L9</accession>
<proteinExistence type="predicted"/>
<sequence length="195" mass="22155">MNTTNPYAQAGWQTWPPTTPEPPTFGALPYTGTVSSPNWISIAYETADGDVLDCTLRTPSNKAVYEVATEILDDAKTATTFSRSDGRLFAKIEWNDDGGNFVEIQGVLPRRDVLQWVRCPREEMSGTRVIRVAAHSYTFERHRETIYMYHDPDLSQSVELLAKFYREHDSPVLDVTPKSITEFERLHFSAINGYD</sequence>
<evidence type="ECO:0000313" key="3">
    <source>
        <dbReference type="Proteomes" id="UP000467700"/>
    </source>
</evidence>
<dbReference type="EMBL" id="CACVBS010000031">
    <property type="protein sequence ID" value="CAA7261094.1"/>
    <property type="molecule type" value="Genomic_DNA"/>
</dbReference>
<name>A0A8S0W3L9_CYCAE</name>
<keyword evidence="3" id="KW-1185">Reference proteome</keyword>
<feature type="region of interest" description="Disordered" evidence="1">
    <location>
        <begin position="1"/>
        <end position="21"/>
    </location>
</feature>